<evidence type="ECO:0000313" key="4">
    <source>
        <dbReference type="Proteomes" id="UP001499854"/>
    </source>
</evidence>
<comment type="caution">
    <text evidence="3">The sequence shown here is derived from an EMBL/GenBank/DDBJ whole genome shotgun (WGS) entry which is preliminary data.</text>
</comment>
<dbReference type="InterPro" id="IPR051159">
    <property type="entry name" value="Hexapeptide_acetyltransf"/>
</dbReference>
<comment type="similarity">
    <text evidence="1">Belongs to the transferase hexapeptide repeat family.</text>
</comment>
<dbReference type="SUPFAM" id="SSF51161">
    <property type="entry name" value="Trimeric LpxA-like enzymes"/>
    <property type="match status" value="1"/>
</dbReference>
<protein>
    <recommendedName>
        <fullName evidence="5">Acyltransferase</fullName>
    </recommendedName>
</protein>
<keyword evidence="4" id="KW-1185">Reference proteome</keyword>
<dbReference type="PANTHER" id="PTHR23416:SF23">
    <property type="entry name" value="ACETYLTRANSFERASE C18B11.09C-RELATED"/>
    <property type="match status" value="1"/>
</dbReference>
<dbReference type="Pfam" id="PF14602">
    <property type="entry name" value="Hexapep_2"/>
    <property type="match status" value="1"/>
</dbReference>
<evidence type="ECO:0008006" key="5">
    <source>
        <dbReference type="Google" id="ProtNLM"/>
    </source>
</evidence>
<evidence type="ECO:0000256" key="2">
    <source>
        <dbReference type="ARBA" id="ARBA00022679"/>
    </source>
</evidence>
<proteinExistence type="inferred from homology"/>
<organism evidence="3 4">
    <name type="scientific">Catenulispora subtropica</name>
    <dbReference type="NCBI Taxonomy" id="450798"/>
    <lineage>
        <taxon>Bacteria</taxon>
        <taxon>Bacillati</taxon>
        <taxon>Actinomycetota</taxon>
        <taxon>Actinomycetes</taxon>
        <taxon>Catenulisporales</taxon>
        <taxon>Catenulisporaceae</taxon>
        <taxon>Catenulispora</taxon>
    </lineage>
</organism>
<reference evidence="4" key="1">
    <citation type="journal article" date="2019" name="Int. J. Syst. Evol. Microbiol.">
        <title>The Global Catalogue of Microorganisms (GCM) 10K type strain sequencing project: providing services to taxonomists for standard genome sequencing and annotation.</title>
        <authorList>
            <consortium name="The Broad Institute Genomics Platform"/>
            <consortium name="The Broad Institute Genome Sequencing Center for Infectious Disease"/>
            <person name="Wu L."/>
            <person name="Ma J."/>
        </authorList>
    </citation>
    <scope>NUCLEOTIDE SEQUENCE [LARGE SCALE GENOMIC DNA]</scope>
    <source>
        <strain evidence="4">JCM 16013</strain>
    </source>
</reference>
<dbReference type="RefSeq" id="WP_344662542.1">
    <property type="nucleotide sequence ID" value="NZ_BAAAQM010000076.1"/>
</dbReference>
<evidence type="ECO:0000313" key="3">
    <source>
        <dbReference type="EMBL" id="GAA2002894.1"/>
    </source>
</evidence>
<dbReference type="Pfam" id="PF00132">
    <property type="entry name" value="Hexapep"/>
    <property type="match status" value="1"/>
</dbReference>
<evidence type="ECO:0000256" key="1">
    <source>
        <dbReference type="ARBA" id="ARBA00007274"/>
    </source>
</evidence>
<name>A0ABP5EMZ8_9ACTN</name>
<dbReference type="EMBL" id="BAAAQM010000076">
    <property type="protein sequence ID" value="GAA2002894.1"/>
    <property type="molecule type" value="Genomic_DNA"/>
</dbReference>
<accession>A0ABP5EMZ8</accession>
<gene>
    <name evidence="3" type="ORF">GCM10009838_81150</name>
</gene>
<sequence>MVSALGNRLAAGLWGWLSKAGKVRAGSAVARRFATFGEGSTMAFPPGTVFGERYIAVGAHVLIGANVTMSVGFVPGLDLGPVPLVRIGDGVVLGRGSHVVGHRSIDIGDDVYTGPNVYITDQNHGYDDPDVPIGKQWPSEAPVRIGPGCWIGTNAVILPGTVLGRNVVVAAGSVVRGEFPDHCVVGGVPARMLRRYDAETGWARVDSLQAQARNASPANG</sequence>
<dbReference type="InterPro" id="IPR011004">
    <property type="entry name" value="Trimer_LpxA-like_sf"/>
</dbReference>
<dbReference type="InterPro" id="IPR001451">
    <property type="entry name" value="Hexapep"/>
</dbReference>
<keyword evidence="2" id="KW-0808">Transferase</keyword>
<dbReference type="Proteomes" id="UP001499854">
    <property type="component" value="Unassembled WGS sequence"/>
</dbReference>
<dbReference type="PANTHER" id="PTHR23416">
    <property type="entry name" value="SIALIC ACID SYNTHASE-RELATED"/>
    <property type="match status" value="1"/>
</dbReference>
<dbReference type="CDD" id="cd04647">
    <property type="entry name" value="LbH_MAT_like"/>
    <property type="match status" value="1"/>
</dbReference>
<dbReference type="Gene3D" id="2.160.10.10">
    <property type="entry name" value="Hexapeptide repeat proteins"/>
    <property type="match status" value="1"/>
</dbReference>